<evidence type="ECO:0000256" key="8">
    <source>
        <dbReference type="ARBA" id="ARBA00047984"/>
    </source>
</evidence>
<keyword evidence="5" id="KW-0347">Helicase</keyword>
<organism evidence="12 13">
    <name type="scientific">Cucumis sativus</name>
    <name type="common">Cucumber</name>
    <dbReference type="NCBI Taxonomy" id="3659"/>
    <lineage>
        <taxon>Eukaryota</taxon>
        <taxon>Viridiplantae</taxon>
        <taxon>Streptophyta</taxon>
        <taxon>Embryophyta</taxon>
        <taxon>Tracheophyta</taxon>
        <taxon>Spermatophyta</taxon>
        <taxon>Magnoliopsida</taxon>
        <taxon>eudicotyledons</taxon>
        <taxon>Gunneridae</taxon>
        <taxon>Pentapetalae</taxon>
        <taxon>rosids</taxon>
        <taxon>fabids</taxon>
        <taxon>Cucurbitales</taxon>
        <taxon>Cucurbitaceae</taxon>
        <taxon>Benincaseae</taxon>
        <taxon>Cucumis</taxon>
    </lineage>
</organism>
<dbReference type="OMA" id="LEYTYMW"/>
<name>A0A0A0LQL5_CUCSA</name>
<dbReference type="Gramene" id="KGN64048">
    <property type="protein sequence ID" value="KGN64048"/>
    <property type="gene ID" value="Csa_1G039140"/>
</dbReference>
<evidence type="ECO:0000256" key="5">
    <source>
        <dbReference type="ARBA" id="ARBA00022806"/>
    </source>
</evidence>
<feature type="compositionally biased region" description="Polar residues" evidence="9">
    <location>
        <begin position="303"/>
        <end position="322"/>
    </location>
</feature>
<dbReference type="GO" id="GO:0003724">
    <property type="term" value="F:RNA helicase activity"/>
    <property type="evidence" value="ECO:0007669"/>
    <property type="project" value="UniProtKB-EC"/>
</dbReference>
<dbReference type="GO" id="GO:0008380">
    <property type="term" value="P:RNA splicing"/>
    <property type="evidence" value="ECO:0007669"/>
    <property type="project" value="UniProtKB-KW"/>
</dbReference>
<sequence>MLFQIPRLTSSLREPFDVDQAYLHRKLLLQNHKPTHSVPPGESELARKIVYQWDEASFEIRQAYKQFIAGVVGLVDREVPSEELGEVALTIYCLFGEKKEENDLDCAAKNMEELQKIIGNTISDARLQKVISLAQKLFILQPRDHATALMAEKHVNKGDSNVEFGADLAFREPNRFLVDVSLENSDLLDMGSTAPTFYDREHVHDDSINFDLPNEKGKLNLSWLRDACGEITKKSTSQLSLDELAMAICRVLHSEKPGEEIAGDLLDLVGDGAFEFVQDLISHRRELVDDIHHGLTIIKTEKTNSSSQSRMPSYGTQVTVQTESERQIDKLRRKEEKKNKRGIEYGSESDFSAISFSSLVQASQRKSPFDDLIGSGEGTNSLTVSALPQGTQRKHFKGYEEVIIPAIPAAQMKPGEKLIEIKELDDFAQAAFRGFKYLNRIQSRIFDTVYNTNENILVCAPTGAGKTNIAMISILHEISQHFKDGYLHKDEFKIVYVAPMKALAAEVTSTFSHRLSPLNVTVRELTGDMQLSKNELEETQMIVTTPEKWDVITRKSSDMSLSMLVKLLIIDEVHLLNDDRGPVIEALVARTLRQVESTQTMIRIVGLSATLPNYLEVAQFLRVNPGTGLFFFDSSYRPVPLAQQYIGISEHNFAARNELLNEICYKKIVDALKHGHQAMVFVHSRKDTAKTAEKLVEIGRKYDDLELFKNDAHPQFGIIKKEVIKSRNKDLVELFNFGVGVHHAGMLRSDRGLTERLFSDGLLKVLVCTATLAWGVNLPAHTVVIKGTQLYDPKAGGWRDLGMLDVMQIFGRAGRPQFDKSGEGIIITSHDKLAHYLRLLTSQLPIESQFIGSLKDNLNAEVALGTVTNVKEACAWLGYTYLFIRMRLNPLAYGIGWDEVMADPSLSSKQRALITDAARALDKSKMMRFDEKSGNFYCTELGRIASHFYIQYSSVETYNEMLRRHMNDSEIIDMVAHSSEFENIVVRDEEQSELEMSIRTSCPLEVKGGPSNKHGKISILIQLYISRGSIDTFSLVSDAAYISASLARIMRALFEICLRRGWCEMTLFMLEYCKAVDRRIWPHQHPLRQFDKDLSSDILRKLEEREADLDRLQEMQEKDIGALIRYAPGGRLVKQYLGYFPLIQLSATVSPITRTVLKVEVLITAEFIWKDRFHGGSQRWWILVEDNENDHIYHSELFTLAKKKAREPQRLSFTVPIFEPHPPQYYIHAVSDSWLQAEAFYTISFQNLALPESHTSHTELLDLKPLPITALGNRSYESLYKFSHFNPIQTQIFHVLYHSDDNILLGAPTGSGKTISAELAMLRLFNTQPDMKVVYIAPLKAIVRERMNDWKNCLVSRLSKKMVEMTGDYTPDLMALLSADIIISTPEKWDGISRNWHSRSYVTKVGLMILDEIHLLGADRGPILEVIVSRMRYISSQTERKVRFVGLSTALANASDLGDWLGVGENGLFNFKPSVRPVPLEVHIQGYPGKFYCPRMNSMNKPTYAAICTHSPTKPVLIFVSSRRQTRLTALDLIQFVNDCLLSEFVFYGLSLQLQMSIQGNFLICPKKSFK</sequence>
<dbReference type="InterPro" id="IPR036388">
    <property type="entry name" value="WH-like_DNA-bd_sf"/>
</dbReference>
<dbReference type="SUPFAM" id="SSF52540">
    <property type="entry name" value="P-loop containing nucleoside triphosphate hydrolases"/>
    <property type="match status" value="4"/>
</dbReference>
<dbReference type="SMART" id="SM00382">
    <property type="entry name" value="AAA"/>
    <property type="match status" value="2"/>
</dbReference>
<evidence type="ECO:0000259" key="10">
    <source>
        <dbReference type="PROSITE" id="PS51192"/>
    </source>
</evidence>
<dbReference type="FunFam" id="2.60.40.150:FF:000004">
    <property type="entry name" value="RNA helicase, activating signal cointegrator 1"/>
    <property type="match status" value="1"/>
</dbReference>
<dbReference type="InterPro" id="IPR003593">
    <property type="entry name" value="AAA+_ATPase"/>
</dbReference>
<feature type="compositionally biased region" description="Basic and acidic residues" evidence="9">
    <location>
        <begin position="323"/>
        <end position="342"/>
    </location>
</feature>
<dbReference type="FunFam" id="3.40.50.300:FF:000062">
    <property type="entry name" value="U5 small nuclear ribonucleoprotein helicase"/>
    <property type="match status" value="1"/>
</dbReference>
<dbReference type="Pfam" id="PF23445">
    <property type="entry name" value="WHD_SNRNP200"/>
    <property type="match status" value="1"/>
</dbReference>
<dbReference type="InterPro" id="IPR004179">
    <property type="entry name" value="Sec63-dom"/>
</dbReference>
<dbReference type="Proteomes" id="UP000029981">
    <property type="component" value="Chromosome 1"/>
</dbReference>
<dbReference type="InterPro" id="IPR036390">
    <property type="entry name" value="WH_DNA-bd_sf"/>
</dbReference>
<dbReference type="InterPro" id="IPR001650">
    <property type="entry name" value="Helicase_C-like"/>
</dbReference>
<dbReference type="InterPro" id="IPR011545">
    <property type="entry name" value="DEAD/DEAH_box_helicase_dom"/>
</dbReference>
<feature type="domain" description="Helicase C-terminal" evidence="11">
    <location>
        <begin position="664"/>
        <end position="862"/>
    </location>
</feature>
<dbReference type="PROSITE" id="PS51192">
    <property type="entry name" value="HELICASE_ATP_BIND_1"/>
    <property type="match status" value="2"/>
</dbReference>
<dbReference type="SMART" id="SM00973">
    <property type="entry name" value="Sec63"/>
    <property type="match status" value="1"/>
</dbReference>
<proteinExistence type="predicted"/>
<dbReference type="FunFam" id="1.10.10.10:FF:000024">
    <property type="entry name" value="U5 small nuclear ribonucleoprotein helicase"/>
    <property type="match status" value="1"/>
</dbReference>
<gene>
    <name evidence="12" type="ORF">Csa_1G039140</name>
</gene>
<reference evidence="12 13" key="2">
    <citation type="journal article" date="2009" name="PLoS ONE">
        <title>An integrated genetic and cytogenetic map of the cucumber genome.</title>
        <authorList>
            <person name="Ren Y."/>
            <person name="Zhang Z."/>
            <person name="Liu J."/>
            <person name="Staub J.E."/>
            <person name="Han Y."/>
            <person name="Cheng Z."/>
            <person name="Li X."/>
            <person name="Lu J."/>
            <person name="Miao H."/>
            <person name="Kang H."/>
            <person name="Xie B."/>
            <person name="Gu X."/>
            <person name="Wang X."/>
            <person name="Du Y."/>
            <person name="Jin W."/>
            <person name="Huang S."/>
        </authorList>
    </citation>
    <scope>NUCLEOTIDE SEQUENCE [LARGE SCALE GENOMIC DNA]</scope>
    <source>
        <strain evidence="13">cv. 9930</strain>
    </source>
</reference>
<dbReference type="GO" id="GO:0005681">
    <property type="term" value="C:spliceosomal complex"/>
    <property type="evidence" value="ECO:0007669"/>
    <property type="project" value="UniProtKB-KW"/>
</dbReference>
<dbReference type="FunFam" id="3.40.50.300:FF:000102">
    <property type="entry name" value="RNA helicase, activating signal cointegrator 1"/>
    <property type="match status" value="1"/>
</dbReference>
<dbReference type="PANTHER" id="PTHR47961:SF13">
    <property type="entry name" value="ACTIVATING SIGNAL COINTEGRATOR 1 COMPLEX SUBUNIT 3"/>
    <property type="match status" value="1"/>
</dbReference>
<dbReference type="FunFam" id="1.10.3380.10:FF:000001">
    <property type="entry name" value="U5 small nuclear ribonucleoprotein helicase"/>
    <property type="match status" value="1"/>
</dbReference>
<keyword evidence="13" id="KW-1185">Reference proteome</keyword>
<dbReference type="Pfam" id="PF00271">
    <property type="entry name" value="Helicase_C"/>
    <property type="match status" value="1"/>
</dbReference>
<evidence type="ECO:0000259" key="11">
    <source>
        <dbReference type="PROSITE" id="PS51194"/>
    </source>
</evidence>
<dbReference type="Gene3D" id="1.10.10.10">
    <property type="entry name" value="Winged helix-like DNA-binding domain superfamily/Winged helix DNA-binding domain"/>
    <property type="match status" value="1"/>
</dbReference>
<keyword evidence="3" id="KW-0547">Nucleotide-binding</keyword>
<accession>A0A0A0LQL5</accession>
<keyword evidence="4" id="KW-0378">Hydrolase</keyword>
<dbReference type="GO" id="GO:0003676">
    <property type="term" value="F:nucleic acid binding"/>
    <property type="evidence" value="ECO:0007669"/>
    <property type="project" value="InterPro"/>
</dbReference>
<protein>
    <recommendedName>
        <fullName evidence="1">RNA helicase</fullName>
        <ecNumber evidence="1">3.6.4.13</ecNumber>
    </recommendedName>
</protein>
<evidence type="ECO:0000313" key="13">
    <source>
        <dbReference type="Proteomes" id="UP000029981"/>
    </source>
</evidence>
<keyword evidence="2" id="KW-0507">mRNA processing</keyword>
<evidence type="ECO:0000256" key="3">
    <source>
        <dbReference type="ARBA" id="ARBA00022741"/>
    </source>
</evidence>
<dbReference type="InterPro" id="IPR035892">
    <property type="entry name" value="C2_domain_sf"/>
</dbReference>
<dbReference type="SUPFAM" id="SSF158702">
    <property type="entry name" value="Sec63 N-terminal domain-like"/>
    <property type="match status" value="1"/>
</dbReference>
<dbReference type="Pfam" id="PF00270">
    <property type="entry name" value="DEAD"/>
    <property type="match status" value="2"/>
</dbReference>
<dbReference type="FunFam" id="1.10.150.20:FF:000004">
    <property type="entry name" value="U5 small nuclear ribonucleoprotein helicase"/>
    <property type="match status" value="1"/>
</dbReference>
<evidence type="ECO:0000256" key="4">
    <source>
        <dbReference type="ARBA" id="ARBA00022801"/>
    </source>
</evidence>
<evidence type="ECO:0000256" key="9">
    <source>
        <dbReference type="SAM" id="MobiDB-lite"/>
    </source>
</evidence>
<keyword evidence="7" id="KW-0508">mRNA splicing</keyword>
<keyword evidence="6" id="KW-0067">ATP-binding</keyword>
<evidence type="ECO:0000313" key="12">
    <source>
        <dbReference type="EMBL" id="KGN64048.1"/>
    </source>
</evidence>
<dbReference type="InterPro" id="IPR057842">
    <property type="entry name" value="WH_MER3"/>
</dbReference>
<feature type="domain" description="Helicase ATP-binding" evidence="10">
    <location>
        <begin position="1294"/>
        <end position="1469"/>
    </location>
</feature>
<dbReference type="SMART" id="SM00490">
    <property type="entry name" value="HELICc"/>
    <property type="match status" value="1"/>
</dbReference>
<dbReference type="CDD" id="cd18022">
    <property type="entry name" value="DEXHc_ASCC3_2"/>
    <property type="match status" value="1"/>
</dbReference>
<dbReference type="CDD" id="cd18795">
    <property type="entry name" value="SF2_C_Ski2"/>
    <property type="match status" value="1"/>
</dbReference>
<dbReference type="Gene3D" id="2.60.40.150">
    <property type="entry name" value="C2 domain"/>
    <property type="match status" value="1"/>
</dbReference>
<dbReference type="InterPro" id="IPR027417">
    <property type="entry name" value="P-loop_NTPase"/>
</dbReference>
<evidence type="ECO:0000256" key="6">
    <source>
        <dbReference type="ARBA" id="ARBA00022840"/>
    </source>
</evidence>
<dbReference type="Pfam" id="PF02889">
    <property type="entry name" value="Sec63"/>
    <property type="match status" value="1"/>
</dbReference>
<dbReference type="PANTHER" id="PTHR47961">
    <property type="entry name" value="DNA POLYMERASE THETA, PUTATIVE (AFU_ORTHOLOGUE AFUA_1G05260)-RELATED"/>
    <property type="match status" value="1"/>
</dbReference>
<dbReference type="Gene3D" id="3.40.50.300">
    <property type="entry name" value="P-loop containing nucleotide triphosphate hydrolases"/>
    <property type="match status" value="4"/>
</dbReference>
<dbReference type="PROSITE" id="PS51194">
    <property type="entry name" value="HELICASE_CTER"/>
    <property type="match status" value="1"/>
</dbReference>
<dbReference type="Gene3D" id="1.10.150.20">
    <property type="entry name" value="5' to 3' exonuclease, C-terminal subdomain"/>
    <property type="match status" value="1"/>
</dbReference>
<dbReference type="Pfam" id="PF24557">
    <property type="entry name" value="DExH14_plug"/>
    <property type="match status" value="1"/>
</dbReference>
<evidence type="ECO:0000256" key="7">
    <source>
        <dbReference type="ARBA" id="ARBA00023187"/>
    </source>
</evidence>
<dbReference type="Gene3D" id="1.10.3380.10">
    <property type="entry name" value="Sec63 N-terminal domain-like domain"/>
    <property type="match status" value="1"/>
</dbReference>
<dbReference type="InterPro" id="IPR050474">
    <property type="entry name" value="Hel308_SKI2-like"/>
</dbReference>
<dbReference type="STRING" id="3659.A0A0A0LQL5"/>
<feature type="region of interest" description="Disordered" evidence="9">
    <location>
        <begin position="302"/>
        <end position="342"/>
    </location>
</feature>
<dbReference type="SMART" id="SM00487">
    <property type="entry name" value="DEXDc"/>
    <property type="match status" value="2"/>
</dbReference>
<dbReference type="EMBL" id="CM002922">
    <property type="protein sequence ID" value="KGN64048.1"/>
    <property type="molecule type" value="Genomic_DNA"/>
</dbReference>
<dbReference type="FunFam" id="3.40.50.300:FF:000198">
    <property type="entry name" value="Activating signal cointegrator 1 complex subunit"/>
    <property type="match status" value="1"/>
</dbReference>
<comment type="catalytic activity">
    <reaction evidence="8">
        <text>ATP + H2O = ADP + phosphate + H(+)</text>
        <dbReference type="Rhea" id="RHEA:13065"/>
        <dbReference type="ChEBI" id="CHEBI:15377"/>
        <dbReference type="ChEBI" id="CHEBI:15378"/>
        <dbReference type="ChEBI" id="CHEBI:30616"/>
        <dbReference type="ChEBI" id="CHEBI:43474"/>
        <dbReference type="ChEBI" id="CHEBI:456216"/>
        <dbReference type="EC" id="3.6.4.13"/>
    </reaction>
</comment>
<evidence type="ECO:0000256" key="2">
    <source>
        <dbReference type="ARBA" id="ARBA00022728"/>
    </source>
</evidence>
<keyword evidence="2" id="KW-0747">Spliceosome</keyword>
<dbReference type="GO" id="GO:0005524">
    <property type="term" value="F:ATP binding"/>
    <property type="evidence" value="ECO:0007669"/>
    <property type="project" value="UniProtKB-KW"/>
</dbReference>
<dbReference type="CDD" id="cd18020">
    <property type="entry name" value="DEXHc_ASCC3_1"/>
    <property type="match status" value="1"/>
</dbReference>
<reference evidence="12 13" key="4">
    <citation type="journal article" date="2011" name="BMC Genomics">
        <title>RNA-Seq improves annotation of protein-coding genes in the cucumber genome.</title>
        <authorList>
            <person name="Li Z."/>
            <person name="Zhang Z."/>
            <person name="Yan P."/>
            <person name="Huang S."/>
            <person name="Fei Z."/>
            <person name="Lin K."/>
        </authorList>
    </citation>
    <scope>NUCLEOTIDE SEQUENCE [LARGE SCALE GENOMIC DNA]</scope>
    <source>
        <strain evidence="13">cv. 9930</strain>
    </source>
</reference>
<feature type="domain" description="Helicase ATP-binding" evidence="10">
    <location>
        <begin position="447"/>
        <end position="629"/>
    </location>
</feature>
<evidence type="ECO:0000256" key="1">
    <source>
        <dbReference type="ARBA" id="ARBA00012552"/>
    </source>
</evidence>
<reference evidence="12 13" key="1">
    <citation type="journal article" date="2009" name="Nat. Genet.">
        <title>The genome of the cucumber, Cucumis sativus L.</title>
        <authorList>
            <person name="Huang S."/>
            <person name="Li R."/>
            <person name="Zhang Z."/>
            <person name="Li L."/>
            <person name="Gu X."/>
            <person name="Fan W."/>
            <person name="Lucas W.J."/>
            <person name="Wang X."/>
            <person name="Xie B."/>
            <person name="Ni P."/>
            <person name="Ren Y."/>
            <person name="Zhu H."/>
            <person name="Li J."/>
            <person name="Lin K."/>
            <person name="Jin W."/>
            <person name="Fei Z."/>
            <person name="Li G."/>
            <person name="Staub J."/>
            <person name="Kilian A."/>
            <person name="van der Vossen E.A."/>
            <person name="Wu Y."/>
            <person name="Guo J."/>
            <person name="He J."/>
            <person name="Jia Z."/>
            <person name="Ren Y."/>
            <person name="Tian G."/>
            <person name="Lu Y."/>
            <person name="Ruan J."/>
            <person name="Qian W."/>
            <person name="Wang M."/>
            <person name="Huang Q."/>
            <person name="Li B."/>
            <person name="Xuan Z."/>
            <person name="Cao J."/>
            <person name="Asan"/>
            <person name="Wu Z."/>
            <person name="Zhang J."/>
            <person name="Cai Q."/>
            <person name="Bai Y."/>
            <person name="Zhao B."/>
            <person name="Han Y."/>
            <person name="Li Y."/>
            <person name="Li X."/>
            <person name="Wang S."/>
            <person name="Shi Q."/>
            <person name="Liu S."/>
            <person name="Cho W.K."/>
            <person name="Kim J.Y."/>
            <person name="Xu Y."/>
            <person name="Heller-Uszynska K."/>
            <person name="Miao H."/>
            <person name="Cheng Z."/>
            <person name="Zhang S."/>
            <person name="Wu J."/>
            <person name="Yang Y."/>
            <person name="Kang H."/>
            <person name="Li M."/>
            <person name="Liang H."/>
            <person name="Ren X."/>
            <person name="Shi Z."/>
            <person name="Wen M."/>
            <person name="Jian M."/>
            <person name="Yang H."/>
            <person name="Zhang G."/>
            <person name="Yang Z."/>
            <person name="Chen R."/>
            <person name="Liu S."/>
            <person name="Li J."/>
            <person name="Ma L."/>
            <person name="Liu H."/>
            <person name="Zhou Y."/>
            <person name="Zhao J."/>
            <person name="Fang X."/>
            <person name="Li G."/>
            <person name="Fang L."/>
            <person name="Li Y."/>
            <person name="Liu D."/>
            <person name="Zheng H."/>
            <person name="Zhang Y."/>
            <person name="Qin N."/>
            <person name="Li Z."/>
            <person name="Yang G."/>
            <person name="Yang S."/>
            <person name="Bolund L."/>
            <person name="Kristiansen K."/>
            <person name="Zheng H."/>
            <person name="Li S."/>
            <person name="Zhang X."/>
            <person name="Yang H."/>
            <person name="Wang J."/>
            <person name="Sun R."/>
            <person name="Zhang B."/>
            <person name="Jiang S."/>
            <person name="Wang J."/>
            <person name="Du Y."/>
            <person name="Li S."/>
        </authorList>
    </citation>
    <scope>NUCLEOTIDE SEQUENCE [LARGE SCALE GENOMIC DNA]</scope>
    <source>
        <strain evidence="13">cv. 9930</strain>
    </source>
</reference>
<dbReference type="eggNOG" id="KOG0952">
    <property type="taxonomic scope" value="Eukaryota"/>
</dbReference>
<dbReference type="GO" id="GO:0016787">
    <property type="term" value="F:hydrolase activity"/>
    <property type="evidence" value="ECO:0007669"/>
    <property type="project" value="UniProtKB-KW"/>
</dbReference>
<dbReference type="SUPFAM" id="SSF46785">
    <property type="entry name" value="Winged helix' DNA-binding domain"/>
    <property type="match status" value="1"/>
</dbReference>
<dbReference type="InterPro" id="IPR014001">
    <property type="entry name" value="Helicase_ATP-bd"/>
</dbReference>
<dbReference type="InterPro" id="IPR056379">
    <property type="entry name" value="DExH14_plug"/>
</dbReference>
<dbReference type="EC" id="3.6.4.13" evidence="1"/>
<reference evidence="12 13" key="3">
    <citation type="journal article" date="2010" name="BMC Genomics">
        <title>Transcriptome sequencing and comparative analysis of cucumber flowers with different sex types.</title>
        <authorList>
            <person name="Guo S."/>
            <person name="Zheng Y."/>
            <person name="Joung J.G."/>
            <person name="Liu S."/>
            <person name="Zhang Z."/>
            <person name="Crasta O.R."/>
            <person name="Sobral B.W."/>
            <person name="Xu Y."/>
            <person name="Huang S."/>
            <person name="Fei Z."/>
        </authorList>
    </citation>
    <scope>NUCLEOTIDE SEQUENCE [LARGE SCALE GENOMIC DNA]</scope>
    <source>
        <strain evidence="13">cv. 9930</strain>
    </source>
</reference>